<protein>
    <submittedName>
        <fullName evidence="1">Uncharacterized protein</fullName>
    </submittedName>
</protein>
<comment type="caution">
    <text evidence="1">The sequence shown here is derived from an EMBL/GenBank/DDBJ whole genome shotgun (WGS) entry which is preliminary data.</text>
</comment>
<dbReference type="RefSeq" id="WP_282315551.1">
    <property type="nucleotide sequence ID" value="NZ_JARBWL010000001.1"/>
</dbReference>
<accession>A0ABT6QL25</accession>
<dbReference type="EMBL" id="JARBWL010000001">
    <property type="protein sequence ID" value="MDI2591577.1"/>
    <property type="molecule type" value="Genomic_DNA"/>
</dbReference>
<organism evidence="1 2">
    <name type="scientific">Pseudomonas fungipugnans</name>
    <dbReference type="NCBI Taxonomy" id="3024217"/>
    <lineage>
        <taxon>Bacteria</taxon>
        <taxon>Pseudomonadati</taxon>
        <taxon>Pseudomonadota</taxon>
        <taxon>Gammaproteobacteria</taxon>
        <taxon>Pseudomonadales</taxon>
        <taxon>Pseudomonadaceae</taxon>
        <taxon>Pseudomonas</taxon>
    </lineage>
</organism>
<name>A0ABT6QL25_9PSED</name>
<keyword evidence="2" id="KW-1185">Reference proteome</keyword>
<dbReference type="Proteomes" id="UP001159100">
    <property type="component" value="Unassembled WGS sequence"/>
</dbReference>
<evidence type="ECO:0000313" key="1">
    <source>
        <dbReference type="EMBL" id="MDI2591577.1"/>
    </source>
</evidence>
<proteinExistence type="predicted"/>
<sequence>MNISSAASFQTPYPQIAKASMEKNLTEKIEGPVIDEGRVMLTIEKLMHPTVIIEITIEELDELDEFLKTPENLHSVRLDNDRKNAVRFGCFRSKEFHAGETLRKMEGIYSEFKQDLRSKWPDLADKVTGFTVDEDGRLKVTSPPNTLDTKEEEIMNTLLNGTKDLQSLTLKHAKVVIELVQMDKQQFEGKVKVNLSNFHKLIDYGLLLNKGALHMGKTDSWLDQLNKSANIEQHEKKQGLHIEA</sequence>
<evidence type="ECO:0000313" key="2">
    <source>
        <dbReference type="Proteomes" id="UP001159100"/>
    </source>
</evidence>
<reference evidence="1 2" key="1">
    <citation type="submission" date="2023-02" db="EMBL/GenBank/DDBJ databases">
        <title>Pseudomonas chrutzelriedensis sp. nov., a potently antifungal strain isolated from moss.</title>
        <authorList>
            <person name="Schnyder A."/>
            <person name="Kalawong R."/>
            <person name="Eberl L."/>
            <person name="Agnoli K."/>
        </authorList>
    </citation>
    <scope>NUCLEOTIDE SEQUENCE [LARGE SCALE GENOMIC DNA]</scope>
    <source>
        <strain evidence="1 2">681</strain>
    </source>
</reference>
<gene>
    <name evidence="1" type="ORF">POF45_09085</name>
</gene>